<accession>A0AA46TMG8</accession>
<evidence type="ECO:0000313" key="3">
    <source>
        <dbReference type="Proteomes" id="UP001164935"/>
    </source>
</evidence>
<dbReference type="RefSeq" id="WP_264017412.1">
    <property type="nucleotide sequence ID" value="NZ_CP096973.1"/>
</dbReference>
<gene>
    <name evidence="2" type="ORF">M0220_08990</name>
</gene>
<proteinExistence type="predicted"/>
<feature type="domain" description="YjiS-like" evidence="1">
    <location>
        <begin position="13"/>
        <end position="44"/>
    </location>
</feature>
<dbReference type="InterPro" id="IPR009506">
    <property type="entry name" value="YjiS-like"/>
</dbReference>
<dbReference type="Proteomes" id="UP001164935">
    <property type="component" value="Chromosome"/>
</dbReference>
<name>A0AA46TMG8_9GAMM</name>
<keyword evidence="3" id="KW-1185">Reference proteome</keyword>
<dbReference type="Pfam" id="PF06568">
    <property type="entry name" value="YjiS-like"/>
    <property type="match status" value="1"/>
</dbReference>
<dbReference type="EMBL" id="CP096973">
    <property type="protein sequence ID" value="UYO73039.1"/>
    <property type="molecule type" value="Genomic_DNA"/>
</dbReference>
<organism evidence="2 3">
    <name type="scientific">Halomonas qinghailakensis</name>
    <dbReference type="NCBI Taxonomy" id="2937790"/>
    <lineage>
        <taxon>Bacteria</taxon>
        <taxon>Pseudomonadati</taxon>
        <taxon>Pseudomonadota</taxon>
        <taxon>Gammaproteobacteria</taxon>
        <taxon>Oceanospirillales</taxon>
        <taxon>Halomonadaceae</taxon>
        <taxon>Halomonas</taxon>
    </lineage>
</organism>
<evidence type="ECO:0000313" key="2">
    <source>
        <dbReference type="EMBL" id="UYO73039.1"/>
    </source>
</evidence>
<dbReference type="KEGG" id="hqn:M0220_08990"/>
<sequence>MSRFSLTQIRCQLRHYHQHRRSRRQLLTLDDRLLEDIGITRSQAQKEGHKPFWRHSPINRGLYEHR</sequence>
<protein>
    <submittedName>
        <fullName evidence="2">DUF1127 domain-containing protein</fullName>
    </submittedName>
</protein>
<evidence type="ECO:0000259" key="1">
    <source>
        <dbReference type="Pfam" id="PF06568"/>
    </source>
</evidence>
<dbReference type="AlphaFoldDB" id="A0AA46TMG8"/>
<reference evidence="2" key="1">
    <citation type="submission" date="2022-05" db="EMBL/GenBank/DDBJ databases">
        <title>Complete sequence of a novel PHA-producing Halomonas strain.</title>
        <authorList>
            <person name="Zheng Z."/>
        </authorList>
    </citation>
    <scope>NUCLEOTIDE SEQUENCE</scope>
    <source>
        <strain evidence="2">ZZQ-149</strain>
    </source>
</reference>